<dbReference type="GeneID" id="56684189"/>
<dbReference type="Proteomes" id="UP000190057">
    <property type="component" value="Chromosome"/>
</dbReference>
<evidence type="ECO:0000313" key="2">
    <source>
        <dbReference type="EMBL" id="ATC35955.1"/>
    </source>
</evidence>
<dbReference type="RefSeq" id="WP_009089651.1">
    <property type="nucleotide sequence ID" value="NZ_ANIW01000059.1"/>
</dbReference>
<accession>A0ABN5BQ22</accession>
<reference evidence="2 3" key="1">
    <citation type="submission" date="2017-09" db="EMBL/GenBank/DDBJ databases">
        <title>Complete circularized genomes of four mosquito-derived Elizabethkingia anophelis isolates.</title>
        <authorList>
            <person name="Nicholson A.C."/>
            <person name="Xu J."/>
        </authorList>
    </citation>
    <scope>NUCLEOTIDE SEQUENCE [LARGE SCALE GENOMIC DNA]</scope>
    <source>
        <strain evidence="2 3">R26</strain>
    </source>
</reference>
<name>A0ABN5BQ22_9FLAO</name>
<evidence type="ECO:0000313" key="3">
    <source>
        <dbReference type="Proteomes" id="UP000190057"/>
    </source>
</evidence>
<dbReference type="Pfam" id="PF19404">
    <property type="entry name" value="DUF5977"/>
    <property type="match status" value="2"/>
</dbReference>
<protein>
    <recommendedName>
        <fullName evidence="1">DUF5977 domain-containing protein</fullName>
    </recommendedName>
</protein>
<proteinExistence type="predicted"/>
<keyword evidence="3" id="KW-1185">Reference proteome</keyword>
<gene>
    <name evidence="2" type="ORF">BAZ09_006890</name>
</gene>
<feature type="domain" description="DUF5977" evidence="1">
    <location>
        <begin position="1157"/>
        <end position="1221"/>
    </location>
</feature>
<feature type="domain" description="DUF5977" evidence="1">
    <location>
        <begin position="1088"/>
        <end position="1152"/>
    </location>
</feature>
<sequence>MKKNILYLLTGISLFKVSGQIKEKVPVITSPEATALYKRNQIPVNHSSGGINYSLDLYTIKLKGLDIPIKLNYNSSGFKVSENASIAGLGWNLEYGGKIVQIPKGPGNRDAPTKQTPFDPSKVLHPNAITNYPLQTKHSDHGLRYVENDDYEYLFTNIPLFKNYWEKRELLYNVDPCQFMSLGVSGSGGFDSMLDYAPDEYIYSYPNGGGSFYFGKDAKAYTIPFKKIKIKNLDETVAFNGPTPFSSTQGIEITDENGNIFRYSDFERITNYSNSSGGFIPNYEGGSNNSATYYLTNITTPYGETVEYKYTSYKYRFENMKNMELQKYVVISGGTFDPGYLDHYPLGLSTSISWPSNPNSFTGNITTIKDNYSTSNIDGLAINEIWVNGVKEVTFNYSDEKRKDVLPNLVTDTGRNILNNISILKNGKEKRVNFGFDYFGKDSSIDSNINQTADVYRLKLNTVQFDTDPAYKFNYLDTASKYPSKTDPNYIDHWGYYNGIYQNILDLHANSTLPFPDFTTFRKPDLNYEQLTLLKDITYPTGGKDEFIYELNKATLPGGNEATIGGVRINSIITTDTNNNQLKKGYTYINSTNGKSSGILYEKPSYWNRNELYARRNDYNPQNISNNKPPVLISFVYDSVFDLSYNDLMGYGGMPVYYPEIQEATYSSKTNDNYKTNYTFTYFDDLKTIPIGSGVFANATYEETKTSYAWKRGLPLTTSIYKVNGNSPIKTITNHYNFLDSNVSSSVLNPNEHHAISYEFMPVLPYVVTQENSCSGDLFQLEYLKNNIFDGDHQKMMGTIRTKYGWLISAPFYKDKETVEEVLDGNKITTITEYKYDNPANAQITSQKTINPDNSSLETTYKYAHEKGNQYLMDKNIIGTPLQATTTKTENGITKTISDFVTDYPTNQAEANTNTSGLAVPKSVKSIDLFNPITLNTEMTYDLYDDKGNVRQYTEKNMKSTVIIWGYNKRLPIIKIEGITYNALIAITSMNSILNDIINKSDADIDNSTEQQLISALDILRGNPALSNCQISTYTYDPIVGVTTITPPSGIREIYKYNISNRLESVVDINNNILKEFKYNIKTTAPVYYNVMKTQQISRNNCPAETTPGIYTYIVPANKYSSIISQVDTEQQAQNEININGQSTANANAVCTPIITYYNTVKSQLFTRNNCPAGTTAGTYTYTVPAGTYTSTISQTDADQKALNDLNINGQNTANMNAICTGTGLFCTVTGNNSSINILDSSFQETSSGHFNAYLYIDSTNLSTMDWNDGVTIGTVGNSCKPNTGISSNVIEGGGREWMVNIYSNGSINLRLLNGSVTTGDRISLNFDYSKN</sequence>
<evidence type="ECO:0000259" key="1">
    <source>
        <dbReference type="Pfam" id="PF19404"/>
    </source>
</evidence>
<dbReference type="EMBL" id="CP023401">
    <property type="protein sequence ID" value="ATC35955.1"/>
    <property type="molecule type" value="Genomic_DNA"/>
</dbReference>
<organism evidence="2 3">
    <name type="scientific">Elizabethkingia anophelis R26</name>
    <dbReference type="NCBI Taxonomy" id="1246994"/>
    <lineage>
        <taxon>Bacteria</taxon>
        <taxon>Pseudomonadati</taxon>
        <taxon>Bacteroidota</taxon>
        <taxon>Flavobacteriia</taxon>
        <taxon>Flavobacteriales</taxon>
        <taxon>Weeksellaceae</taxon>
        <taxon>Elizabethkingia</taxon>
    </lineage>
</organism>
<dbReference type="InterPro" id="IPR046020">
    <property type="entry name" value="DUF5977"/>
</dbReference>